<dbReference type="Proteomes" id="UP000000960">
    <property type="component" value="Chromosome"/>
</dbReference>
<reference evidence="1 2" key="1">
    <citation type="journal article" date="2009" name="Stand. Genomic Sci.">
        <title>Complete genome sequence of Atopobium parvulum type strain (IPP 1246).</title>
        <authorList>
            <person name="Copeland A."/>
            <person name="Sikorski J."/>
            <person name="Lapidus A."/>
            <person name="Nolan M."/>
            <person name="Del Rio T.G."/>
            <person name="Lucas S."/>
            <person name="Chen F."/>
            <person name="Tice H."/>
            <person name="Pitluck S."/>
            <person name="Cheng J.F."/>
            <person name="Pukall R."/>
            <person name="Chertkov O."/>
            <person name="Brettin T."/>
            <person name="Han C."/>
            <person name="Detter J.C."/>
            <person name="Kuske C."/>
            <person name="Bruce D."/>
            <person name="Goodwin L."/>
            <person name="Ivanova N."/>
            <person name="Mavromatis K."/>
            <person name="Mikhailova N."/>
            <person name="Chen A."/>
            <person name="Palaniappan K."/>
            <person name="Chain P."/>
            <person name="Rohde M."/>
            <person name="Goker M."/>
            <person name="Bristow J."/>
            <person name="Eisen J.A."/>
            <person name="Markowitz V."/>
            <person name="Hugenholtz P."/>
            <person name="Kyrpides N.C."/>
            <person name="Klenk H.P."/>
            <person name="Detter J.C."/>
        </authorList>
    </citation>
    <scope>NUCLEOTIDE SEQUENCE [LARGE SCALE GENOMIC DNA]</scope>
    <source>
        <strain evidence="2">ATCC 33793 / DSM 20469 / CCUG 32760 / JCM 10300 / KCTC 3663 / VPI 0546 / 1246</strain>
    </source>
</reference>
<evidence type="ECO:0000313" key="1">
    <source>
        <dbReference type="EMBL" id="ACV51639.1"/>
    </source>
</evidence>
<keyword evidence="2" id="KW-1185">Reference proteome</keyword>
<dbReference type="RefSeq" id="WP_012809295.1">
    <property type="nucleotide sequence ID" value="NC_013203.1"/>
</dbReference>
<dbReference type="KEGG" id="apv:Apar_1211"/>
<dbReference type="HOGENOM" id="CLU_144220_0_0_11"/>
<sequence>MSDDLSFAIEIPCDEDGFVLLQCPQCGEFFKLKPSDYESDDVLEVYCPACGIVSDNYLTQDVIDLAMAICKNQAFDAIHKEMKKLERRTKGKAVSFKAGKQPKPDDEPVLQPSIDTLAIATCKHCGKQSKVSRLLSMSMYVCPLCGVSNFNDR</sequence>
<dbReference type="AlphaFoldDB" id="C8W849"/>
<dbReference type="eggNOG" id="ENOG50305VU">
    <property type="taxonomic scope" value="Bacteria"/>
</dbReference>
<name>C8W849_LANP1</name>
<accession>C8W849</accession>
<dbReference type="OrthoDB" id="5502728at2"/>
<organism evidence="1 2">
    <name type="scientific">Lancefieldella parvula (strain ATCC 33793 / DSM 20469 / CCUG 32760 / JCM 10300 / KCTC 3663 / VPI 0546 / 1246)</name>
    <name type="common">Atopobium parvulum</name>
    <dbReference type="NCBI Taxonomy" id="521095"/>
    <lineage>
        <taxon>Bacteria</taxon>
        <taxon>Bacillati</taxon>
        <taxon>Actinomycetota</taxon>
        <taxon>Coriobacteriia</taxon>
        <taxon>Coriobacteriales</taxon>
        <taxon>Atopobiaceae</taxon>
        <taxon>Lancefieldella</taxon>
    </lineage>
</organism>
<dbReference type="GeneID" id="84806731"/>
<evidence type="ECO:0000313" key="2">
    <source>
        <dbReference type="Proteomes" id="UP000000960"/>
    </source>
</evidence>
<dbReference type="EMBL" id="CP001721">
    <property type="protein sequence ID" value="ACV51639.1"/>
    <property type="molecule type" value="Genomic_DNA"/>
</dbReference>
<evidence type="ECO:0008006" key="3">
    <source>
        <dbReference type="Google" id="ProtNLM"/>
    </source>
</evidence>
<gene>
    <name evidence="1" type="ordered locus">Apar_1211</name>
</gene>
<dbReference type="STRING" id="521095.Apar_1211"/>
<proteinExistence type="predicted"/>
<protein>
    <recommendedName>
        <fullName evidence="3">TFIIB-type zinc ribbon-containing protein</fullName>
    </recommendedName>
</protein>